<protein>
    <submittedName>
        <fullName evidence="2">Uncharacterized protein</fullName>
    </submittedName>
</protein>
<evidence type="ECO:0000313" key="1">
    <source>
        <dbReference type="Proteomes" id="UP000887580"/>
    </source>
</evidence>
<reference evidence="2" key="1">
    <citation type="submission" date="2022-11" db="UniProtKB">
        <authorList>
            <consortium name="WormBaseParasite"/>
        </authorList>
    </citation>
    <scope>IDENTIFICATION</scope>
</reference>
<proteinExistence type="predicted"/>
<organism evidence="1 2">
    <name type="scientific">Panagrolaimus sp. PS1159</name>
    <dbReference type="NCBI Taxonomy" id="55785"/>
    <lineage>
        <taxon>Eukaryota</taxon>
        <taxon>Metazoa</taxon>
        <taxon>Ecdysozoa</taxon>
        <taxon>Nematoda</taxon>
        <taxon>Chromadorea</taxon>
        <taxon>Rhabditida</taxon>
        <taxon>Tylenchina</taxon>
        <taxon>Panagrolaimomorpha</taxon>
        <taxon>Panagrolaimoidea</taxon>
        <taxon>Panagrolaimidae</taxon>
        <taxon>Panagrolaimus</taxon>
    </lineage>
</organism>
<dbReference type="WBParaSite" id="PS1159_v2.g18372.t1">
    <property type="protein sequence ID" value="PS1159_v2.g18372.t1"/>
    <property type="gene ID" value="PS1159_v2.g18372"/>
</dbReference>
<dbReference type="Proteomes" id="UP000887580">
    <property type="component" value="Unplaced"/>
</dbReference>
<accession>A0AC35FKI5</accession>
<sequence length="219" mass="24660">MSCLKKIHEKTPSAFPNSLGLFDLPPTNVAFTNTGFRAILCSNPVTDEPYSFRVFSDNLWLDLSKTYVQLEFSISSYDSTTKQYVKVTSDSIAPIQLIGNTFFRQLKISLNNTEVFDSGTLYPYRCYLTSELSCATRTKMTELGAAGYYSLKKHNIKSDEGFVIANELAKNDTIQTFARLDFDLGNQPLLLLNNTDVVFTLYKAPDSFLIQSLDKVDCK</sequence>
<name>A0AC35FKI5_9BILA</name>
<evidence type="ECO:0000313" key="2">
    <source>
        <dbReference type="WBParaSite" id="PS1159_v2.g18372.t1"/>
    </source>
</evidence>